<dbReference type="Gene3D" id="1.25.10.10">
    <property type="entry name" value="Leucine-rich Repeat Variant"/>
    <property type="match status" value="1"/>
</dbReference>
<evidence type="ECO:0000313" key="1">
    <source>
        <dbReference type="Proteomes" id="UP000050795"/>
    </source>
</evidence>
<reference evidence="2" key="2">
    <citation type="submission" date="2023-11" db="UniProtKB">
        <authorList>
            <consortium name="WormBaseParasite"/>
        </authorList>
    </citation>
    <scope>IDENTIFICATION</scope>
</reference>
<keyword evidence="1" id="KW-1185">Reference proteome</keyword>
<dbReference type="WBParaSite" id="TREG1_107180.1">
    <property type="protein sequence ID" value="TREG1_107180.1"/>
    <property type="gene ID" value="TREG1_107180"/>
</dbReference>
<dbReference type="AlphaFoldDB" id="A0A183W8A4"/>
<reference evidence="1" key="1">
    <citation type="submission" date="2022-06" db="EMBL/GenBank/DDBJ databases">
        <authorList>
            <person name="Berger JAMES D."/>
            <person name="Berger JAMES D."/>
        </authorList>
    </citation>
    <scope>NUCLEOTIDE SEQUENCE [LARGE SCALE GENOMIC DNA]</scope>
</reference>
<name>A0A183W8A4_TRIRE</name>
<sequence>MEFPRKNNSGEDESELREKHSLDDDNFLLISSTPQQSHRNQVMNRRYFNGSQTTINITNESSLDRNFSESNSNVDKAHINTDELFNRLLYPKHRKNAIVEICECIKNDKNNSLNMGYFIFGRPGISAAFCLEIFEHYPYDKRVPLSPASFEVSE</sequence>
<evidence type="ECO:0000313" key="2">
    <source>
        <dbReference type="WBParaSite" id="TREG1_107180.1"/>
    </source>
</evidence>
<protein>
    <submittedName>
        <fullName evidence="2">Uncharacterized protein</fullName>
    </submittedName>
</protein>
<dbReference type="OrthoDB" id="1183224at2759"/>
<proteinExistence type="predicted"/>
<accession>A0A183W8A4</accession>
<organism evidence="1 2">
    <name type="scientific">Trichobilharzia regenti</name>
    <name type="common">Nasal bird schistosome</name>
    <dbReference type="NCBI Taxonomy" id="157069"/>
    <lineage>
        <taxon>Eukaryota</taxon>
        <taxon>Metazoa</taxon>
        <taxon>Spiralia</taxon>
        <taxon>Lophotrochozoa</taxon>
        <taxon>Platyhelminthes</taxon>
        <taxon>Trematoda</taxon>
        <taxon>Digenea</taxon>
        <taxon>Strigeidida</taxon>
        <taxon>Schistosomatoidea</taxon>
        <taxon>Schistosomatidae</taxon>
        <taxon>Trichobilharzia</taxon>
    </lineage>
</organism>
<dbReference type="InterPro" id="IPR011989">
    <property type="entry name" value="ARM-like"/>
</dbReference>
<dbReference type="Proteomes" id="UP000050795">
    <property type="component" value="Unassembled WGS sequence"/>
</dbReference>